<dbReference type="AlphaFoldDB" id="A0A3N2BLD8"/>
<sequence length="225" mass="24701">MGCEMMPPMTEKPEDAYEYSDADGVVAMRRRLADGSLGDPLHEHAQHVEESLVAALSGDPEFLGTPLLVIGRGVPTIPGETIDLLALDEFGILHAVVVEEGPVTLGAVQRILRQREWLSEVTEESIREIFTRHQPKSLFDEAVLVRLGTIPRFLGSGMHRPVIVCSRFNPSVSLELNLLEEEGVSVAMIALQEWVDGDDTVQTRSVFTPSPVSYLEPDDEADVGD</sequence>
<name>A0A3N2BLD8_9MICO</name>
<dbReference type="Proteomes" id="UP000266915">
    <property type="component" value="Unassembled WGS sequence"/>
</dbReference>
<dbReference type="EMBL" id="RKHL01000002">
    <property type="protein sequence ID" value="ROR76066.1"/>
    <property type="molecule type" value="Genomic_DNA"/>
</dbReference>
<dbReference type="GO" id="GO:0003676">
    <property type="term" value="F:nucleic acid binding"/>
    <property type="evidence" value="ECO:0007669"/>
    <property type="project" value="InterPro"/>
</dbReference>
<comment type="caution">
    <text evidence="1">The sequence shown here is derived from an EMBL/GenBank/DDBJ whole genome shotgun (WGS) entry which is preliminary data.</text>
</comment>
<dbReference type="InterPro" id="IPR011856">
    <property type="entry name" value="tRNA_endonuc-like_dom_sf"/>
</dbReference>
<proteinExistence type="predicted"/>
<protein>
    <submittedName>
        <fullName evidence="1">Uncharacterized protein</fullName>
    </submittedName>
</protein>
<evidence type="ECO:0000313" key="1">
    <source>
        <dbReference type="EMBL" id="ROR76066.1"/>
    </source>
</evidence>
<dbReference type="Gene3D" id="3.40.1350.10">
    <property type="match status" value="1"/>
</dbReference>
<organism evidence="1 2">
    <name type="scientific">Plantibacter flavus</name>
    <dbReference type="NCBI Taxonomy" id="150123"/>
    <lineage>
        <taxon>Bacteria</taxon>
        <taxon>Bacillati</taxon>
        <taxon>Actinomycetota</taxon>
        <taxon>Actinomycetes</taxon>
        <taxon>Micrococcales</taxon>
        <taxon>Microbacteriaceae</taxon>
        <taxon>Plantibacter</taxon>
    </lineage>
</organism>
<evidence type="ECO:0000313" key="2">
    <source>
        <dbReference type="Proteomes" id="UP000266915"/>
    </source>
</evidence>
<keyword evidence="2" id="KW-1185">Reference proteome</keyword>
<gene>
    <name evidence="1" type="ORF">EDD42_4019</name>
</gene>
<reference evidence="1 2" key="1">
    <citation type="submission" date="2018-11" db="EMBL/GenBank/DDBJ databases">
        <title>Sequencing the genomes of 1000 actinobacteria strains.</title>
        <authorList>
            <person name="Klenk H.-P."/>
        </authorList>
    </citation>
    <scope>NUCLEOTIDE SEQUENCE [LARGE SCALE GENOMIC DNA]</scope>
    <source>
        <strain evidence="1 2">DSM 14012</strain>
    </source>
</reference>
<accession>A0A3N2BLD8</accession>